<comment type="caution">
    <text evidence="3">The sequence shown here is derived from an EMBL/GenBank/DDBJ whole genome shotgun (WGS) entry which is preliminary data.</text>
</comment>
<protein>
    <recommendedName>
        <fullName evidence="5">Zn(2)-C6 fungal-type domain-containing protein</fullName>
    </recommendedName>
</protein>
<evidence type="ECO:0000313" key="3">
    <source>
        <dbReference type="EMBL" id="KXX80376.1"/>
    </source>
</evidence>
<gene>
    <name evidence="3" type="ORF">MMYC01_203298</name>
</gene>
<keyword evidence="1" id="KW-0539">Nucleus</keyword>
<proteinExistence type="predicted"/>
<dbReference type="EMBL" id="LCTW02000061">
    <property type="protein sequence ID" value="KXX80376.1"/>
    <property type="molecule type" value="Genomic_DNA"/>
</dbReference>
<dbReference type="OrthoDB" id="5362630at2759"/>
<evidence type="ECO:0000256" key="1">
    <source>
        <dbReference type="ARBA" id="ARBA00023242"/>
    </source>
</evidence>
<evidence type="ECO:0008006" key="5">
    <source>
        <dbReference type="Google" id="ProtNLM"/>
    </source>
</evidence>
<dbReference type="InterPro" id="IPR001138">
    <property type="entry name" value="Zn2Cys6_DnaBD"/>
</dbReference>
<dbReference type="GO" id="GO:0008270">
    <property type="term" value="F:zinc ion binding"/>
    <property type="evidence" value="ECO:0007669"/>
    <property type="project" value="InterPro"/>
</dbReference>
<dbReference type="STRING" id="100816.A0A175W9H8"/>
<accession>A0A175W9H8</accession>
<organism evidence="3 4">
    <name type="scientific">Madurella mycetomatis</name>
    <dbReference type="NCBI Taxonomy" id="100816"/>
    <lineage>
        <taxon>Eukaryota</taxon>
        <taxon>Fungi</taxon>
        <taxon>Dikarya</taxon>
        <taxon>Ascomycota</taxon>
        <taxon>Pezizomycotina</taxon>
        <taxon>Sordariomycetes</taxon>
        <taxon>Sordariomycetidae</taxon>
        <taxon>Sordariales</taxon>
        <taxon>Sordariales incertae sedis</taxon>
        <taxon>Madurella</taxon>
    </lineage>
</organism>
<sequence>MESNDSSDVFGLAPSGHGIDATTSIAPSDEHFYLDPLDGQTAIHININYAPYGWPQSIDEAGLFLQGLGATPAQLKIVELDGNGAPAVSGQDVTGSQSVAEHLQAALGLAGPPSFENMAGEHHQYPRAGSGEDDSTQSTGSSWAVLTPGSSEDDPLPHQLSNGKQSSPAGNATATPNSLWPCTKVWVVPKKTRKKRKSQNPNGITKVAEKRPPRRRRPFQDLEKRTETALTRELRSCVRCRMLRIRCYPDMSDPAGPCLTCKQVTGPIMCKLPCLRWIITDSSLYREQSKPYQMFSKRWQTMDLVDIKDWASTETRKIRLSQIYLDAPYEVEVREFVPVEGDMLEEKWTSNGVVKTHQIPRYALANMKESAVVLQAFIQQSIGAYISGTVGESDELIWQTYLFAFKHSCKAKTPIERDLVLNAFRFWVACRKTSNPEHILGEDKLGGDFVDDPDSVFHNRVPMPVIMIAQMECIIYSRVLRPVHRKLLAQLNDLVKENKRQYWLTIYLTMFILLHSCSMISRRDWETARQYNLKEEYCNHESISKHHMGVNVMLAHFHYLNKGVLPFQLTYDAAGIRELSKAAELDPEQVTFIKLTSHLLNEPQRLAEFQSVRSKLDLNHDMYWIAQLYEENWMPGPTA</sequence>
<evidence type="ECO:0000313" key="4">
    <source>
        <dbReference type="Proteomes" id="UP000078237"/>
    </source>
</evidence>
<dbReference type="PANTHER" id="PTHR35392">
    <property type="entry name" value="ZN(II)2CYS6 TRANSCRIPTION FACTOR (EUROFUNG)-RELATED-RELATED"/>
    <property type="match status" value="1"/>
</dbReference>
<dbReference type="PANTHER" id="PTHR35392:SF3">
    <property type="entry name" value="ZN(2)-C6 FUNGAL-TYPE DOMAIN-CONTAINING PROTEIN"/>
    <property type="match status" value="1"/>
</dbReference>
<feature type="region of interest" description="Disordered" evidence="2">
    <location>
        <begin position="190"/>
        <end position="225"/>
    </location>
</feature>
<dbReference type="VEuPathDB" id="FungiDB:MMYC01_203298"/>
<dbReference type="InterPro" id="IPR052973">
    <property type="entry name" value="Fungal_sec-metab_reg_TF"/>
</dbReference>
<dbReference type="AlphaFoldDB" id="A0A175W9H8"/>
<reference evidence="3 4" key="1">
    <citation type="journal article" date="2016" name="Genome Announc.">
        <title>Genome Sequence of Madurella mycetomatis mm55, Isolated from a Human Mycetoma Case in Sudan.</title>
        <authorList>
            <person name="Smit S."/>
            <person name="Derks M.F."/>
            <person name="Bervoets S."/>
            <person name="Fahal A."/>
            <person name="van Leeuwen W."/>
            <person name="van Belkum A."/>
            <person name="van de Sande W.W."/>
        </authorList>
    </citation>
    <scope>NUCLEOTIDE SEQUENCE [LARGE SCALE GENOMIC DNA]</scope>
    <source>
        <strain evidence="4">mm55</strain>
    </source>
</reference>
<feature type="compositionally biased region" description="Polar residues" evidence="2">
    <location>
        <begin position="159"/>
        <end position="177"/>
    </location>
</feature>
<dbReference type="Proteomes" id="UP000078237">
    <property type="component" value="Unassembled WGS sequence"/>
</dbReference>
<keyword evidence="4" id="KW-1185">Reference proteome</keyword>
<dbReference type="GO" id="GO:0000981">
    <property type="term" value="F:DNA-binding transcription factor activity, RNA polymerase II-specific"/>
    <property type="evidence" value="ECO:0007669"/>
    <property type="project" value="InterPro"/>
</dbReference>
<dbReference type="CDD" id="cd00067">
    <property type="entry name" value="GAL4"/>
    <property type="match status" value="1"/>
</dbReference>
<feature type="region of interest" description="Disordered" evidence="2">
    <location>
        <begin position="110"/>
        <end position="177"/>
    </location>
</feature>
<feature type="compositionally biased region" description="Polar residues" evidence="2">
    <location>
        <begin position="136"/>
        <end position="150"/>
    </location>
</feature>
<name>A0A175W9H8_9PEZI</name>
<evidence type="ECO:0000256" key="2">
    <source>
        <dbReference type="SAM" id="MobiDB-lite"/>
    </source>
</evidence>